<dbReference type="Pfam" id="PF11913">
    <property type="entry name" value="DUF3431"/>
    <property type="match status" value="1"/>
</dbReference>
<evidence type="ECO:0000313" key="1">
    <source>
        <dbReference type="EMBL" id="KGF93049.1"/>
    </source>
</evidence>
<accession>A0A0A1ZXT2</accession>
<dbReference type="Proteomes" id="UP000030491">
    <property type="component" value="Unassembled WGS sequence"/>
</dbReference>
<comment type="caution">
    <text evidence="1">The sequence shown here is derived from an EMBL/GenBank/DDBJ whole genome shotgun (WGS) entry which is preliminary data.</text>
</comment>
<dbReference type="EMBL" id="JNAJ01000004">
    <property type="protein sequence ID" value="KGF93049.1"/>
    <property type="molecule type" value="Genomic_DNA"/>
</dbReference>
<dbReference type="AlphaFoldDB" id="A0A0A1ZXT2"/>
<protein>
    <submittedName>
        <fullName evidence="1">Uncharacterized protein</fullName>
    </submittedName>
</protein>
<dbReference type="InterPro" id="IPR021838">
    <property type="entry name" value="DUF3431"/>
</dbReference>
<sequence>MNFFCISSYNNNLDWLNNYDNPHLIYDKTWDGGYKDNDSKIRIPPSNLKEKYPRFNVVRGNYKGYNVTDYLTFIIDNYYSLPDITVFLKGNTIGRHVREEVFKRLVNNKYFTCIEDWGNYDLKQRSLSNGYAMISCEGGWMEKNTSWYLRHHKHPTKYFLSYNKFLSYTFNNPVFPKYIRFPPGGCFVVPKDYIIKYNKNFYKNLKLFAEHSRVSGEGQLIERALYTIWNCNFDVSEKMQRPFDEKSFTFPPHKLRIFYNFLSKFKSIIN</sequence>
<gene>
    <name evidence="1" type="ORF">EU93_0224</name>
</gene>
<name>A0A0A1ZXT2_PROMR</name>
<dbReference type="RefSeq" id="WP_032512987.1">
    <property type="nucleotide sequence ID" value="NZ_JNAJ01000004.1"/>
</dbReference>
<proteinExistence type="predicted"/>
<organism evidence="1 2">
    <name type="scientific">Prochlorococcus marinus str. MIT 9116</name>
    <dbReference type="NCBI Taxonomy" id="167544"/>
    <lineage>
        <taxon>Bacteria</taxon>
        <taxon>Bacillati</taxon>
        <taxon>Cyanobacteriota</taxon>
        <taxon>Cyanophyceae</taxon>
        <taxon>Synechococcales</taxon>
        <taxon>Prochlorococcaceae</taxon>
        <taxon>Prochlorococcus</taxon>
    </lineage>
</organism>
<evidence type="ECO:0000313" key="2">
    <source>
        <dbReference type="Proteomes" id="UP000030491"/>
    </source>
</evidence>
<reference evidence="2" key="1">
    <citation type="journal article" date="2014" name="Sci. Data">
        <title>Genomes of diverse isolates of the marine cyanobacterium Prochlorococcus.</title>
        <authorList>
            <person name="Biller S."/>
            <person name="Berube P."/>
            <person name="Thompson J."/>
            <person name="Kelly L."/>
            <person name="Roggensack S."/>
            <person name="Awad L."/>
            <person name="Roache-Johnson K."/>
            <person name="Ding H."/>
            <person name="Giovannoni S.J."/>
            <person name="Moore L.R."/>
            <person name="Chisholm S.W."/>
        </authorList>
    </citation>
    <scope>NUCLEOTIDE SEQUENCE [LARGE SCALE GENOMIC DNA]</scope>
</reference>